<evidence type="ECO:0000256" key="1">
    <source>
        <dbReference type="SAM" id="MobiDB-lite"/>
    </source>
</evidence>
<dbReference type="AlphaFoldDB" id="A0A919W7Z8"/>
<accession>A0A919W7Z8</accession>
<dbReference type="RefSeq" id="WP_213007147.1">
    <property type="nucleotide sequence ID" value="NZ_BOQN01000041.1"/>
</dbReference>
<proteinExistence type="predicted"/>
<name>A0A919W7Z8_9ACTN</name>
<dbReference type="Proteomes" id="UP000677082">
    <property type="component" value="Unassembled WGS sequence"/>
</dbReference>
<evidence type="ECO:0000313" key="2">
    <source>
        <dbReference type="EMBL" id="GIM91236.1"/>
    </source>
</evidence>
<dbReference type="EMBL" id="BOQN01000041">
    <property type="protein sequence ID" value="GIM91236.1"/>
    <property type="molecule type" value="Genomic_DNA"/>
</dbReference>
<protein>
    <submittedName>
        <fullName evidence="2">Uncharacterized protein</fullName>
    </submittedName>
</protein>
<reference evidence="2 3" key="1">
    <citation type="submission" date="2021-03" db="EMBL/GenBank/DDBJ databases">
        <title>Whole genome shotgun sequence of Actinoplanes toevensis NBRC 105298.</title>
        <authorList>
            <person name="Komaki H."/>
            <person name="Tamura T."/>
        </authorList>
    </citation>
    <scope>NUCLEOTIDE SEQUENCE [LARGE SCALE GENOMIC DNA]</scope>
    <source>
        <strain evidence="2 3">NBRC 105298</strain>
    </source>
</reference>
<organism evidence="2 3">
    <name type="scientific">Paractinoplanes toevensis</name>
    <dbReference type="NCBI Taxonomy" id="571911"/>
    <lineage>
        <taxon>Bacteria</taxon>
        <taxon>Bacillati</taxon>
        <taxon>Actinomycetota</taxon>
        <taxon>Actinomycetes</taxon>
        <taxon>Micromonosporales</taxon>
        <taxon>Micromonosporaceae</taxon>
        <taxon>Paractinoplanes</taxon>
    </lineage>
</organism>
<feature type="compositionally biased region" description="Low complexity" evidence="1">
    <location>
        <begin position="179"/>
        <end position="208"/>
    </location>
</feature>
<comment type="caution">
    <text evidence="2">The sequence shown here is derived from an EMBL/GenBank/DDBJ whole genome shotgun (WGS) entry which is preliminary data.</text>
</comment>
<feature type="compositionally biased region" description="Acidic residues" evidence="1">
    <location>
        <begin position="209"/>
        <end position="218"/>
    </location>
</feature>
<gene>
    <name evidence="2" type="ORF">Ato02nite_030290</name>
</gene>
<keyword evidence="3" id="KW-1185">Reference proteome</keyword>
<sequence length="218" mass="22550">MSRGAKQLVIAVVAVALGVGGTAFAYAGGNWTVPGEAMMTATVARMPRGVPPSVAGQNGRAVVSWSAQEIAAGVLMDHYVVTAHSVDEPPLSDVTRMVAASGGTTETVIFGATERLGGWWYWTVTPRYRGWTGTESGRSQRLRFTGTPPAVTVGDDPANTGAPATAPEKPAPEKPAPEEPAATAPETAPAVEEPAETTPPTTEPVVEPTPEETETTDS</sequence>
<evidence type="ECO:0000313" key="3">
    <source>
        <dbReference type="Proteomes" id="UP000677082"/>
    </source>
</evidence>
<feature type="region of interest" description="Disordered" evidence="1">
    <location>
        <begin position="132"/>
        <end position="218"/>
    </location>
</feature>